<dbReference type="GO" id="GO:0071596">
    <property type="term" value="P:ubiquitin-dependent protein catabolic process via the N-end rule pathway"/>
    <property type="evidence" value="ECO:0007669"/>
    <property type="project" value="InterPro"/>
</dbReference>
<keyword evidence="3 4" id="KW-0012">Acyltransferase</keyword>
<evidence type="ECO:0000313" key="7">
    <source>
        <dbReference type="EMBL" id="RDH81502.1"/>
    </source>
</evidence>
<dbReference type="Pfam" id="PF04377">
    <property type="entry name" value="ATE_C"/>
    <property type="match status" value="1"/>
</dbReference>
<dbReference type="Pfam" id="PF04376">
    <property type="entry name" value="ATE_N"/>
    <property type="match status" value="1"/>
</dbReference>
<gene>
    <name evidence="4" type="primary">bpt</name>
    <name evidence="7" type="ORF">DIZ80_15595</name>
</gene>
<dbReference type="PANTHER" id="PTHR21367">
    <property type="entry name" value="ARGININE-TRNA-PROTEIN TRANSFERASE 1"/>
    <property type="match status" value="1"/>
</dbReference>
<sequence>MNSQNLSLYITAEHECGYYDDRQTSNLIPDPQIEMGSSLYSLLLSKGFRRSGEFVYRPHCKECAACIPCRIDVFSFKASRNQRRCLRNNQNLTTHIKPARFSEEYFSLYKRYINGRHKDGSMADPTPEDFSNFLLNNWKTSIFIESRIKGKLLCVAVVDFLNAGPSAVYTFFEPEEKKRSLGTFAILQQVWLARLYQKEHLYLGYWIENHPKMEYKRKFSGLEIYQQEIWQAFPEA</sequence>
<evidence type="ECO:0000259" key="5">
    <source>
        <dbReference type="Pfam" id="PF04376"/>
    </source>
</evidence>
<keyword evidence="2 4" id="KW-0808">Transferase</keyword>
<dbReference type="PANTHER" id="PTHR21367:SF1">
    <property type="entry name" value="ARGINYL-TRNA--PROTEIN TRANSFERASE 1"/>
    <property type="match status" value="1"/>
</dbReference>
<comment type="function">
    <text evidence="4">Functions in the N-end rule pathway of protein degradation where it conjugates Leu from its aminoacyl-tRNA to the N-termini of proteins containing an N-terminal aspartate or glutamate.</text>
</comment>
<comment type="subcellular location">
    <subcellularLocation>
        <location evidence="4">Cytoplasm</location>
    </subcellularLocation>
</comment>
<dbReference type="EMBL" id="QFXC01000013">
    <property type="protein sequence ID" value="RDH81502.1"/>
    <property type="molecule type" value="Genomic_DNA"/>
</dbReference>
<evidence type="ECO:0000256" key="3">
    <source>
        <dbReference type="ARBA" id="ARBA00023315"/>
    </source>
</evidence>
<dbReference type="AlphaFoldDB" id="A0A370D9B6"/>
<evidence type="ECO:0000256" key="1">
    <source>
        <dbReference type="ARBA" id="ARBA00022490"/>
    </source>
</evidence>
<comment type="catalytic activity">
    <reaction evidence="4">
        <text>N-terminal L-aspartyl-[protein] + L-leucyl-tRNA(Leu) = N-terminal L-leucyl-L-aspartyl-[protein] + tRNA(Leu) + H(+)</text>
        <dbReference type="Rhea" id="RHEA:50420"/>
        <dbReference type="Rhea" id="RHEA-COMP:9613"/>
        <dbReference type="Rhea" id="RHEA-COMP:9622"/>
        <dbReference type="Rhea" id="RHEA-COMP:12669"/>
        <dbReference type="Rhea" id="RHEA-COMP:12674"/>
        <dbReference type="ChEBI" id="CHEBI:15378"/>
        <dbReference type="ChEBI" id="CHEBI:64720"/>
        <dbReference type="ChEBI" id="CHEBI:78442"/>
        <dbReference type="ChEBI" id="CHEBI:78494"/>
        <dbReference type="ChEBI" id="CHEBI:133042"/>
        <dbReference type="EC" id="2.3.2.29"/>
    </reaction>
</comment>
<evidence type="ECO:0000259" key="6">
    <source>
        <dbReference type="Pfam" id="PF04377"/>
    </source>
</evidence>
<evidence type="ECO:0000256" key="4">
    <source>
        <dbReference type="HAMAP-Rule" id="MF_00689"/>
    </source>
</evidence>
<accession>A0A370D9B6</accession>
<feature type="domain" description="N-end aminoacyl transferase N-terminal" evidence="5">
    <location>
        <begin position="14"/>
        <end position="84"/>
    </location>
</feature>
<organism evidence="7 8">
    <name type="scientific">endosymbiont of Galathealinum brachiosum</name>
    <dbReference type="NCBI Taxonomy" id="2200906"/>
    <lineage>
        <taxon>Bacteria</taxon>
        <taxon>Pseudomonadati</taxon>
        <taxon>Pseudomonadota</taxon>
        <taxon>Gammaproteobacteria</taxon>
        <taxon>sulfur-oxidizing symbionts</taxon>
    </lineage>
</organism>
<dbReference type="GO" id="GO:0004057">
    <property type="term" value="F:arginyl-tRNA--protein transferase activity"/>
    <property type="evidence" value="ECO:0007669"/>
    <property type="project" value="InterPro"/>
</dbReference>
<dbReference type="GO" id="GO:0005737">
    <property type="term" value="C:cytoplasm"/>
    <property type="evidence" value="ECO:0007669"/>
    <property type="project" value="UniProtKB-SubCell"/>
</dbReference>
<proteinExistence type="inferred from homology"/>
<dbReference type="HAMAP" id="MF_00689">
    <property type="entry name" value="Bpt"/>
    <property type="match status" value="1"/>
</dbReference>
<dbReference type="InterPro" id="IPR007472">
    <property type="entry name" value="N-end_Aminoacyl_Trfase_C"/>
</dbReference>
<dbReference type="PIRSF" id="PIRSF037208">
    <property type="entry name" value="ATE_pro_prd"/>
    <property type="match status" value="1"/>
</dbReference>
<dbReference type="InterPro" id="IPR017138">
    <property type="entry name" value="Asp_Glu_LeuTrfase"/>
</dbReference>
<dbReference type="InterPro" id="IPR030700">
    <property type="entry name" value="N-end_Aminoacyl_Trfase"/>
</dbReference>
<dbReference type="InterPro" id="IPR007471">
    <property type="entry name" value="N-end_Aminoacyl_Trfase_N"/>
</dbReference>
<comment type="catalytic activity">
    <reaction evidence="4">
        <text>N-terminal L-glutamyl-[protein] + L-leucyl-tRNA(Leu) = N-terminal L-leucyl-L-glutamyl-[protein] + tRNA(Leu) + H(+)</text>
        <dbReference type="Rhea" id="RHEA:50412"/>
        <dbReference type="Rhea" id="RHEA-COMP:9613"/>
        <dbReference type="Rhea" id="RHEA-COMP:9622"/>
        <dbReference type="Rhea" id="RHEA-COMP:12664"/>
        <dbReference type="Rhea" id="RHEA-COMP:12668"/>
        <dbReference type="ChEBI" id="CHEBI:15378"/>
        <dbReference type="ChEBI" id="CHEBI:64721"/>
        <dbReference type="ChEBI" id="CHEBI:78442"/>
        <dbReference type="ChEBI" id="CHEBI:78494"/>
        <dbReference type="ChEBI" id="CHEBI:133041"/>
        <dbReference type="EC" id="2.3.2.29"/>
    </reaction>
</comment>
<keyword evidence="1 4" id="KW-0963">Cytoplasm</keyword>
<dbReference type="InterPro" id="IPR016181">
    <property type="entry name" value="Acyl_CoA_acyltransferase"/>
</dbReference>
<evidence type="ECO:0000313" key="8">
    <source>
        <dbReference type="Proteomes" id="UP000254266"/>
    </source>
</evidence>
<dbReference type="SUPFAM" id="SSF55729">
    <property type="entry name" value="Acyl-CoA N-acyltransferases (Nat)"/>
    <property type="match status" value="1"/>
</dbReference>
<dbReference type="EC" id="2.3.2.29" evidence="4"/>
<protein>
    <recommendedName>
        <fullName evidence="4">Aspartate/glutamate leucyltransferase</fullName>
        <ecNumber evidence="4">2.3.2.29</ecNumber>
    </recommendedName>
</protein>
<dbReference type="GO" id="GO:0008914">
    <property type="term" value="F:leucyl-tRNA--protein transferase activity"/>
    <property type="evidence" value="ECO:0007669"/>
    <property type="project" value="UniProtKB-UniRule"/>
</dbReference>
<dbReference type="NCBIfam" id="NF002342">
    <property type="entry name" value="PRK01305.1-3"/>
    <property type="match status" value="1"/>
</dbReference>
<comment type="similarity">
    <text evidence="4">Belongs to the R-transferase family. Bpt subfamily.</text>
</comment>
<dbReference type="NCBIfam" id="NF002341">
    <property type="entry name" value="PRK01305.1-1"/>
    <property type="match status" value="1"/>
</dbReference>
<dbReference type="Proteomes" id="UP000254266">
    <property type="component" value="Unassembled WGS sequence"/>
</dbReference>
<dbReference type="NCBIfam" id="NF002346">
    <property type="entry name" value="PRK01305.2-3"/>
    <property type="match status" value="1"/>
</dbReference>
<name>A0A370D9B6_9GAMM</name>
<evidence type="ECO:0000256" key="2">
    <source>
        <dbReference type="ARBA" id="ARBA00022679"/>
    </source>
</evidence>
<keyword evidence="8" id="KW-1185">Reference proteome</keyword>
<feature type="domain" description="N-end rule aminoacyl transferase C-terminal" evidence="6">
    <location>
        <begin position="104"/>
        <end position="225"/>
    </location>
</feature>
<comment type="caution">
    <text evidence="7">The sequence shown here is derived from an EMBL/GenBank/DDBJ whole genome shotgun (WGS) entry which is preliminary data.</text>
</comment>
<reference evidence="7 8" key="1">
    <citation type="journal article" date="2018" name="ISME J.">
        <title>Endosymbiont genomes yield clues of tubeworm success.</title>
        <authorList>
            <person name="Li Y."/>
            <person name="Liles M.R."/>
            <person name="Halanych K.M."/>
        </authorList>
    </citation>
    <scope>NUCLEOTIDE SEQUENCE [LARGE SCALE GENOMIC DNA]</scope>
    <source>
        <strain evidence="7">A1464</strain>
    </source>
</reference>